<dbReference type="InParanoid" id="A0A0G4FD98"/>
<name>A0A0G4FD98_VITBC</name>
<dbReference type="Proteomes" id="UP000041254">
    <property type="component" value="Unassembled WGS sequence"/>
</dbReference>
<dbReference type="AlphaFoldDB" id="A0A0G4FD98"/>
<protein>
    <submittedName>
        <fullName evidence="1">Uncharacterized protein</fullName>
    </submittedName>
</protein>
<dbReference type="EMBL" id="CDMY01000411">
    <property type="protein sequence ID" value="CEM11209.1"/>
    <property type="molecule type" value="Genomic_DNA"/>
</dbReference>
<organism evidence="1 2">
    <name type="scientific">Vitrella brassicaformis (strain CCMP3155)</name>
    <dbReference type="NCBI Taxonomy" id="1169540"/>
    <lineage>
        <taxon>Eukaryota</taxon>
        <taxon>Sar</taxon>
        <taxon>Alveolata</taxon>
        <taxon>Colpodellida</taxon>
        <taxon>Vitrellaceae</taxon>
        <taxon>Vitrella</taxon>
    </lineage>
</organism>
<sequence length="161" mass="18468">MSAGKRRKWYSQMVATRETFPLRPRPFVNAGCLAGTTATLMDVCQQLPPLMHRHEDSSDQKALGRLLADTTLPYAHSAVLDVNAHFCYNFVDAQAGELVPWIRRVFMWEPRRRLFVFQEQLLSAQRGEAAAFPIVFHFPNFSWWRKGALYTQLVPYLLGGP</sequence>
<keyword evidence="2" id="KW-1185">Reference proteome</keyword>
<dbReference type="VEuPathDB" id="CryptoDB:Vbra_4395"/>
<gene>
    <name evidence="1" type="ORF">Vbra_4395</name>
</gene>
<reference evidence="1 2" key="1">
    <citation type="submission" date="2014-11" db="EMBL/GenBank/DDBJ databases">
        <authorList>
            <person name="Zhu J."/>
            <person name="Qi W."/>
            <person name="Song R."/>
        </authorList>
    </citation>
    <scope>NUCLEOTIDE SEQUENCE [LARGE SCALE GENOMIC DNA]</scope>
</reference>
<evidence type="ECO:0000313" key="1">
    <source>
        <dbReference type="EMBL" id="CEM11209.1"/>
    </source>
</evidence>
<accession>A0A0G4FD98</accession>
<evidence type="ECO:0000313" key="2">
    <source>
        <dbReference type="Proteomes" id="UP000041254"/>
    </source>
</evidence>
<proteinExistence type="predicted"/>